<evidence type="ECO:0000256" key="5">
    <source>
        <dbReference type="SAM" id="SignalP"/>
    </source>
</evidence>
<comment type="cofactor">
    <cofactor evidence="3">
        <name>Zn(2+)</name>
        <dbReference type="ChEBI" id="CHEBI:29105"/>
    </cofactor>
    <text evidence="3">Binds 1 zinc ion per subunit.</text>
</comment>
<reference evidence="8 9" key="1">
    <citation type="submission" date="2017-07" db="EMBL/GenBank/DDBJ databases">
        <title>Leptospira spp. isolated from tropical soils.</title>
        <authorList>
            <person name="Thibeaux R."/>
            <person name="Iraola G."/>
            <person name="Ferres I."/>
            <person name="Bierque E."/>
            <person name="Girault D."/>
            <person name="Soupe-Gilbert M.-E."/>
            <person name="Picardeau M."/>
            <person name="Goarant C."/>
        </authorList>
    </citation>
    <scope>NUCLEOTIDE SEQUENCE [LARGE SCALE GENOMIC DNA]</scope>
    <source>
        <strain evidence="8 9">FH2-C-A2</strain>
    </source>
</reference>
<dbReference type="InterPro" id="IPR006823">
    <property type="entry name" value="Ceramidase_alk"/>
</dbReference>
<evidence type="ECO:0000313" key="8">
    <source>
        <dbReference type="EMBL" id="PJZ67174.1"/>
    </source>
</evidence>
<dbReference type="PANTHER" id="PTHR12670">
    <property type="entry name" value="CERAMIDASE"/>
    <property type="match status" value="1"/>
</dbReference>
<feature type="domain" description="Neutral/alkaline non-lysosomal ceramidase N-terminal" evidence="6">
    <location>
        <begin position="37"/>
        <end position="516"/>
    </location>
</feature>
<evidence type="ECO:0000256" key="1">
    <source>
        <dbReference type="ARBA" id="ARBA00009835"/>
    </source>
</evidence>
<protein>
    <recommendedName>
        <fullName evidence="4">Neutral ceramidase</fullName>
        <ecNumber evidence="4">3.5.1.23</ecNumber>
    </recommendedName>
</protein>
<organism evidence="8 9">
    <name type="scientific">Leptospira wolffii</name>
    <dbReference type="NCBI Taxonomy" id="409998"/>
    <lineage>
        <taxon>Bacteria</taxon>
        <taxon>Pseudomonadati</taxon>
        <taxon>Spirochaetota</taxon>
        <taxon>Spirochaetia</taxon>
        <taxon>Leptospirales</taxon>
        <taxon>Leptospiraceae</taxon>
        <taxon>Leptospira</taxon>
    </lineage>
</organism>
<dbReference type="InterPro" id="IPR031331">
    <property type="entry name" value="NEUT/ALK_ceramidase_C"/>
</dbReference>
<feature type="binding site" evidence="3">
    <location>
        <position position="237"/>
    </location>
    <ligand>
        <name>Zn(2+)</name>
        <dbReference type="ChEBI" id="CHEBI:29105"/>
    </ligand>
</feature>
<name>A0A2M9ZFL2_9LEPT</name>
<feature type="binding site" evidence="3">
    <location>
        <position position="129"/>
    </location>
    <ligand>
        <name>Zn(2+)</name>
        <dbReference type="ChEBI" id="CHEBI:29105"/>
    </ligand>
</feature>
<keyword evidence="4" id="KW-0443">Lipid metabolism</keyword>
<dbReference type="GO" id="GO:0005576">
    <property type="term" value="C:extracellular region"/>
    <property type="evidence" value="ECO:0007669"/>
    <property type="project" value="TreeGrafter"/>
</dbReference>
<dbReference type="InterPro" id="IPR038445">
    <property type="entry name" value="NCDase_C_sf"/>
</dbReference>
<comment type="catalytic activity">
    <reaction evidence="4">
        <text>an N-acylsphing-4-enine + H2O = sphing-4-enine + a fatty acid</text>
        <dbReference type="Rhea" id="RHEA:20856"/>
        <dbReference type="ChEBI" id="CHEBI:15377"/>
        <dbReference type="ChEBI" id="CHEBI:28868"/>
        <dbReference type="ChEBI" id="CHEBI:52639"/>
        <dbReference type="ChEBI" id="CHEBI:57756"/>
        <dbReference type="EC" id="3.5.1.23"/>
    </reaction>
</comment>
<evidence type="ECO:0000256" key="4">
    <source>
        <dbReference type="RuleBase" id="RU366019"/>
    </source>
</evidence>
<feature type="signal peptide" evidence="5">
    <location>
        <begin position="1"/>
        <end position="22"/>
    </location>
</feature>
<evidence type="ECO:0000259" key="6">
    <source>
        <dbReference type="Pfam" id="PF04734"/>
    </source>
</evidence>
<evidence type="ECO:0000256" key="2">
    <source>
        <dbReference type="ARBA" id="ARBA00022801"/>
    </source>
</evidence>
<dbReference type="Pfam" id="PF04734">
    <property type="entry name" value="Ceramidase_alk"/>
    <property type="match status" value="1"/>
</dbReference>
<feature type="chain" id="PRO_5043159252" description="Neutral ceramidase" evidence="5">
    <location>
        <begin position="23"/>
        <end position="677"/>
    </location>
</feature>
<gene>
    <name evidence="8" type="ORF">CH371_03670</name>
</gene>
<dbReference type="GO" id="GO:0042759">
    <property type="term" value="P:long-chain fatty acid biosynthetic process"/>
    <property type="evidence" value="ECO:0007669"/>
    <property type="project" value="TreeGrafter"/>
</dbReference>
<dbReference type="Gene3D" id="2.60.40.2300">
    <property type="entry name" value="Neutral/alkaline non-lysosomal ceramidase, C-terminal domain"/>
    <property type="match status" value="1"/>
</dbReference>
<keyword evidence="4" id="KW-0746">Sphingolipid metabolism</keyword>
<evidence type="ECO:0000256" key="3">
    <source>
        <dbReference type="PIRSR" id="PIRSR606823-2"/>
    </source>
</evidence>
<feature type="binding site" evidence="3">
    <location>
        <position position="452"/>
    </location>
    <ligand>
        <name>Zn(2+)</name>
        <dbReference type="ChEBI" id="CHEBI:29105"/>
    </ligand>
</feature>
<dbReference type="InterPro" id="IPR031329">
    <property type="entry name" value="NEUT/ALK_ceramidase_N"/>
</dbReference>
<dbReference type="EMBL" id="NPDT01000001">
    <property type="protein sequence ID" value="PJZ67174.1"/>
    <property type="molecule type" value="Genomic_DNA"/>
</dbReference>
<keyword evidence="2 4" id="KW-0378">Hydrolase</keyword>
<evidence type="ECO:0000313" key="9">
    <source>
        <dbReference type="Proteomes" id="UP000231912"/>
    </source>
</evidence>
<dbReference type="Pfam" id="PF17048">
    <property type="entry name" value="Ceramidse_alk_C"/>
    <property type="match status" value="1"/>
</dbReference>
<feature type="binding site" evidence="3">
    <location>
        <position position="488"/>
    </location>
    <ligand>
        <name>Zn(2+)</name>
        <dbReference type="ChEBI" id="CHEBI:29105"/>
    </ligand>
</feature>
<dbReference type="GO" id="GO:0046512">
    <property type="term" value="P:sphingosine biosynthetic process"/>
    <property type="evidence" value="ECO:0007669"/>
    <property type="project" value="TreeGrafter"/>
</dbReference>
<dbReference type="GO" id="GO:0046872">
    <property type="term" value="F:metal ion binding"/>
    <property type="evidence" value="ECO:0007669"/>
    <property type="project" value="UniProtKB-KW"/>
</dbReference>
<comment type="caution">
    <text evidence="8">The sequence shown here is derived from an EMBL/GenBank/DDBJ whole genome shotgun (WGS) entry which is preliminary data.</text>
</comment>
<sequence length="677" mass="74973">MFRAARASIFCFIFFSFLGLESAPNGRAKPLPKDFPFEAGMAKADITGPPTGIMFWGYAQEGQKGEGIHLRQFARALVIKDVKSGKLLAYVTSELGGVPHEVQRDVVARLKKEVDPSFNLANVLLNASHTHSAPAGFFHYIKNSIYTTKFFPEYYNVIVDGIVQSVKEAYSKKEPAQLLIGTAKVEGAGVNRSAIAYQANPEEERKKYDSNVDKTMIQIVVNTRKGAVGFVNWFGVHTTNMTFDNHLISTDNKGYASYLAESEAAKRGQKDFTAIFAQANEGDVTPNLNLDNTGPGKDMFESTRIIGERQYTASAQILNDEKLRSLPSGLSFAQSFLDMPNSIVRKEFSGTGKDEKVCTSAYGYALAAGSTEEGGGHFLFHEGMKDENRKFYIDLLASFLLQSPTEELRECQKPKAILFPMGETKPDPSLSQILPIGLVTIGDFGLIVSPNEVTTMSSRRMKDVVRKVLGDKVQEIALSGLTNDFAGYITTKEEYSTQQYEGGHTLHGPFSLDLFRQEYDRLAKDLLQEKTSLQGPLPKDLSASVITTEIPRGGKRKSFSSHVVTPNANSAKLGELVSCEVTTVNPNEAYPKQKSYFDVERKVGEKWIATYTDADWSTKFVFQKSFFPFLEDKAILYWQTEKGDSPGSYRLRHSSSYLGEDGVAVPFSATCPELELK</sequence>
<dbReference type="GO" id="GO:0016020">
    <property type="term" value="C:membrane"/>
    <property type="evidence" value="ECO:0007669"/>
    <property type="project" value="GOC"/>
</dbReference>
<keyword evidence="3" id="KW-0862">Zinc</keyword>
<dbReference type="EC" id="3.5.1.23" evidence="4"/>
<keyword evidence="5" id="KW-0732">Signal</keyword>
<dbReference type="Proteomes" id="UP000231912">
    <property type="component" value="Unassembled WGS sequence"/>
</dbReference>
<dbReference type="GO" id="GO:0017040">
    <property type="term" value="F:N-acylsphingosine amidohydrolase activity"/>
    <property type="evidence" value="ECO:0007669"/>
    <property type="project" value="UniProtKB-UniRule"/>
</dbReference>
<dbReference type="RefSeq" id="WP_100757706.1">
    <property type="nucleotide sequence ID" value="NZ_NPDT01000001.1"/>
</dbReference>
<proteinExistence type="inferred from homology"/>
<evidence type="ECO:0000259" key="7">
    <source>
        <dbReference type="Pfam" id="PF17048"/>
    </source>
</evidence>
<dbReference type="GO" id="GO:0046514">
    <property type="term" value="P:ceramide catabolic process"/>
    <property type="evidence" value="ECO:0007669"/>
    <property type="project" value="InterPro"/>
</dbReference>
<comment type="similarity">
    <text evidence="1 4">Belongs to the neutral ceramidase family.</text>
</comment>
<dbReference type="AlphaFoldDB" id="A0A2M9ZFL2"/>
<dbReference type="PANTHER" id="PTHR12670:SF1">
    <property type="entry name" value="NEUTRAL CERAMIDASE"/>
    <property type="match status" value="1"/>
</dbReference>
<feature type="domain" description="Neutral/alkaline non-lysosomal ceramidase C-terminal" evidence="7">
    <location>
        <begin position="520"/>
        <end position="670"/>
    </location>
</feature>
<keyword evidence="3" id="KW-0479">Metal-binding</keyword>
<accession>A0A2M9ZFL2</accession>